<evidence type="ECO:0000313" key="1">
    <source>
        <dbReference type="EMBL" id="KAB2333048.1"/>
    </source>
</evidence>
<dbReference type="InterPro" id="IPR010982">
    <property type="entry name" value="Lambda_DNA-bd_dom_sf"/>
</dbReference>
<protein>
    <submittedName>
        <fullName evidence="1">XRE family transcriptional regulator</fullName>
    </submittedName>
</protein>
<sequence>MKENGFISTFEQSLSELSITKNAIAVESKVRPATIADLQNGQAKQINFETLKAIIDAMNRMAAVRGKEKVYAIEDVFTYESTQKAPE</sequence>
<evidence type="ECO:0000313" key="2">
    <source>
        <dbReference type="Proteomes" id="UP000441354"/>
    </source>
</evidence>
<comment type="caution">
    <text evidence="1">The sequence shown here is derived from an EMBL/GenBank/DDBJ whole genome shotgun (WGS) entry which is preliminary data.</text>
</comment>
<organism evidence="1 2">
    <name type="scientific">Bacillus mesophilum</name>
    <dbReference type="NCBI Taxonomy" id="1071718"/>
    <lineage>
        <taxon>Bacteria</taxon>
        <taxon>Bacillati</taxon>
        <taxon>Bacillota</taxon>
        <taxon>Bacilli</taxon>
        <taxon>Bacillales</taxon>
        <taxon>Bacillaceae</taxon>
        <taxon>Bacillus</taxon>
    </lineage>
</organism>
<dbReference type="OrthoDB" id="2650742at2"/>
<proteinExistence type="predicted"/>
<reference evidence="1 2" key="1">
    <citation type="journal article" date="2014" name="Arch. Microbiol.">
        <title>Bacillus mesophilum sp. nov., strain IITR-54T, a novel 4-chlorobiphenyl dechlorinating bacterium.</title>
        <authorList>
            <person name="Manickam N."/>
            <person name="Singh N.K."/>
            <person name="Bajaj A."/>
            <person name="Kumar R.M."/>
            <person name="Kaur G."/>
            <person name="Kaur N."/>
            <person name="Bala M."/>
            <person name="Kumar A."/>
            <person name="Mayilraj S."/>
        </authorList>
    </citation>
    <scope>NUCLEOTIDE SEQUENCE [LARGE SCALE GENOMIC DNA]</scope>
    <source>
        <strain evidence="1 2">IITR-54</strain>
    </source>
</reference>
<keyword evidence="2" id="KW-1185">Reference proteome</keyword>
<dbReference type="AlphaFoldDB" id="A0A7V7RN68"/>
<gene>
    <name evidence="1" type="ORF">F7732_12635</name>
</gene>
<dbReference type="Gene3D" id="1.10.260.40">
    <property type="entry name" value="lambda repressor-like DNA-binding domains"/>
    <property type="match status" value="1"/>
</dbReference>
<name>A0A7V7RN68_9BACI</name>
<dbReference type="EMBL" id="WBOT01000003">
    <property type="protein sequence ID" value="KAB2333048.1"/>
    <property type="molecule type" value="Genomic_DNA"/>
</dbReference>
<dbReference type="GO" id="GO:0003677">
    <property type="term" value="F:DNA binding"/>
    <property type="evidence" value="ECO:0007669"/>
    <property type="project" value="InterPro"/>
</dbReference>
<accession>A0A7V7RN68</accession>
<dbReference type="Proteomes" id="UP000441354">
    <property type="component" value="Unassembled WGS sequence"/>
</dbReference>